<gene>
    <name evidence="3" type="ORF">LPB3_12545</name>
</gene>
<accession>A0A1B8TT64</accession>
<comment type="similarity">
    <text evidence="1">Belongs to the universal stress protein A family.</text>
</comment>
<dbReference type="Gene3D" id="3.40.50.12370">
    <property type="match status" value="1"/>
</dbReference>
<dbReference type="AlphaFoldDB" id="A0A1B8TT64"/>
<keyword evidence="4" id="KW-1185">Reference proteome</keyword>
<feature type="domain" description="UspA" evidence="2">
    <location>
        <begin position="1"/>
        <end position="135"/>
    </location>
</feature>
<evidence type="ECO:0000259" key="2">
    <source>
        <dbReference type="Pfam" id="PF00582"/>
    </source>
</evidence>
<dbReference type="InterPro" id="IPR006016">
    <property type="entry name" value="UspA"/>
</dbReference>
<name>A0A1B8TT64_9FLAO</name>
<dbReference type="EMBL" id="LSFM01000023">
    <property type="protein sequence ID" value="OBY62956.1"/>
    <property type="molecule type" value="Genomic_DNA"/>
</dbReference>
<reference evidence="4" key="1">
    <citation type="submission" date="2016-02" db="EMBL/GenBank/DDBJ databases">
        <authorList>
            <person name="Shin S.-K."/>
            <person name="Yi H."/>
            <person name="Kim E."/>
        </authorList>
    </citation>
    <scope>NUCLEOTIDE SEQUENCE [LARGE SCALE GENOMIC DNA]</scope>
    <source>
        <strain evidence="4">LPB0003</strain>
    </source>
</reference>
<dbReference type="RefSeq" id="WP_065319933.1">
    <property type="nucleotide sequence ID" value="NZ_CAXBLX010000006.1"/>
</dbReference>
<dbReference type="KEGG" id="pob:LPB03_12530"/>
<comment type="caution">
    <text evidence="3">The sequence shown here is derived from an EMBL/GenBank/DDBJ whole genome shotgun (WGS) entry which is preliminary data.</text>
</comment>
<dbReference type="Proteomes" id="UP000092584">
    <property type="component" value="Unassembled WGS sequence"/>
</dbReference>
<dbReference type="InterPro" id="IPR006015">
    <property type="entry name" value="Universal_stress_UspA"/>
</dbReference>
<sequence>MQNILVPIGFTENAQNTLQYAIDFAAETNAKVFVFRAYSAPTKMGTMINVNNIIERETNLYLRTMVNSVDKKNVDIKLISARGSVVDSILSIDDELGIDLIIVGAKSNSIKEEIFLGKTAGSIVKQTDVPLLTVPEDYKYAPIKNVLLAFKSGILKSKTALNPLQNIVKKFNTQVNLLLVKTPNYEQEDLVIHKDLEKLQATLTVTENATTFQGVLEHIKTHNPDMLCVFRRKRGFFKKLWEKNTILKEEFYTNVPLLILKGKK</sequence>
<protein>
    <submittedName>
        <fullName evidence="3">Universal stress protein UspA</fullName>
    </submittedName>
</protein>
<dbReference type="PANTHER" id="PTHR46268:SF6">
    <property type="entry name" value="UNIVERSAL STRESS PROTEIN UP12"/>
    <property type="match status" value="1"/>
</dbReference>
<dbReference type="Pfam" id="PF00582">
    <property type="entry name" value="Usp"/>
    <property type="match status" value="1"/>
</dbReference>
<dbReference type="OrthoDB" id="1421767at2"/>
<dbReference type="PANTHER" id="PTHR46268">
    <property type="entry name" value="STRESS RESPONSE PROTEIN NHAX"/>
    <property type="match status" value="1"/>
</dbReference>
<dbReference type="CDD" id="cd00293">
    <property type="entry name" value="USP-like"/>
    <property type="match status" value="1"/>
</dbReference>
<dbReference type="SUPFAM" id="SSF52402">
    <property type="entry name" value="Adenine nucleotide alpha hydrolases-like"/>
    <property type="match status" value="2"/>
</dbReference>
<evidence type="ECO:0000313" key="4">
    <source>
        <dbReference type="Proteomes" id="UP000092584"/>
    </source>
</evidence>
<dbReference type="STRING" id="1774273.LPB03_12530"/>
<evidence type="ECO:0000256" key="1">
    <source>
        <dbReference type="ARBA" id="ARBA00008791"/>
    </source>
</evidence>
<proteinExistence type="inferred from homology"/>
<dbReference type="PRINTS" id="PR01438">
    <property type="entry name" value="UNVRSLSTRESS"/>
</dbReference>
<evidence type="ECO:0000313" key="3">
    <source>
        <dbReference type="EMBL" id="OBY62956.1"/>
    </source>
</evidence>
<organism evidence="3 4">
    <name type="scientific">Polaribacter vadi</name>
    <dbReference type="NCBI Taxonomy" id="1774273"/>
    <lineage>
        <taxon>Bacteria</taxon>
        <taxon>Pseudomonadati</taxon>
        <taxon>Bacteroidota</taxon>
        <taxon>Flavobacteriia</taxon>
        <taxon>Flavobacteriales</taxon>
        <taxon>Flavobacteriaceae</taxon>
    </lineage>
</organism>